<evidence type="ECO:0008006" key="8">
    <source>
        <dbReference type="Google" id="ProtNLM"/>
    </source>
</evidence>
<evidence type="ECO:0000256" key="1">
    <source>
        <dbReference type="ARBA" id="ARBA00022723"/>
    </source>
</evidence>
<dbReference type="GO" id="GO:0008168">
    <property type="term" value="F:methyltransferase activity"/>
    <property type="evidence" value="ECO:0007669"/>
    <property type="project" value="InterPro"/>
</dbReference>
<organism evidence="6 7">
    <name type="scientific">Fundidesulfovibrio magnetotacticus</name>
    <dbReference type="NCBI Taxonomy" id="2730080"/>
    <lineage>
        <taxon>Bacteria</taxon>
        <taxon>Pseudomonadati</taxon>
        <taxon>Thermodesulfobacteriota</taxon>
        <taxon>Desulfovibrionia</taxon>
        <taxon>Desulfovibrionales</taxon>
        <taxon>Desulfovibrionaceae</taxon>
        <taxon>Fundidesulfovibrio</taxon>
    </lineage>
</organism>
<dbReference type="InterPro" id="IPR015324">
    <property type="entry name" value="Ribosomal_Rsm22-like"/>
</dbReference>
<evidence type="ECO:0000256" key="4">
    <source>
        <dbReference type="ARBA" id="ARBA00023014"/>
    </source>
</evidence>
<proteinExistence type="predicted"/>
<comment type="caution">
    <text evidence="6">The sequence shown here is derived from an EMBL/GenBank/DDBJ whole genome shotgun (WGS) entry which is preliminary data.</text>
</comment>
<dbReference type="GO" id="GO:0006412">
    <property type="term" value="P:translation"/>
    <property type="evidence" value="ECO:0007669"/>
    <property type="project" value="InterPro"/>
</dbReference>
<evidence type="ECO:0000256" key="3">
    <source>
        <dbReference type="ARBA" id="ARBA00023004"/>
    </source>
</evidence>
<keyword evidence="4" id="KW-0411">Iron-sulfur</keyword>
<sequence>MPDERGVRPGRCVPLFPRPGAKAMQALEGYRQVLAQAHPLRPRHQAELPGEIKRLSLALTAERGPGPQANYLAAPGALAAYLHYFLPWNLYRLSRLFAGLAPDLPEGSSVLDLGCGPLTMVQALWIARPELRGRKLRFVCVDQTGQALRAGRALFEALSGEAGRAWSVETVQAPAHKAPQEPFRAVWSANAAGEMVRGRGEEGHESLERSAGLFLSRLAHDGHVLLVEPGTRHGGRLLSRLREVFLEEGLAPQAPCTHHDACPMLAPRWRSWCHFVFPADDVPRWLASLTRASGLEKDRASLSFLLAGAEVPEPAVDRWRVVSHRFPLAGGQGAYLCGGEGLRLLGFSTPPPGLVSGALLEARLPEPRERDPKSGAWLAALDTEPERERTAEAPEAHGAGPREERGVSTKPGVQADPKPGGAPGSSAGRGGGPSRPSGAPRPKGGRATGPAGGATGTGREERSRAPARTSGDAPPPARPHGRGPAPGKTPGGKPGGKPGARRPSAPARGRGGRGGGGRP</sequence>
<dbReference type="EMBL" id="BLTE01000013">
    <property type="protein sequence ID" value="GFK95027.1"/>
    <property type="molecule type" value="Genomic_DNA"/>
</dbReference>
<protein>
    <recommendedName>
        <fullName evidence="8">Ribosomal methyltransferase Rsm22</fullName>
    </recommendedName>
</protein>
<dbReference type="InterPro" id="IPR052571">
    <property type="entry name" value="Mt_RNA_Methyltransferase"/>
</dbReference>
<dbReference type="AlphaFoldDB" id="A0A6V8LZF5"/>
<dbReference type="PANTHER" id="PTHR13184:SF5">
    <property type="entry name" value="METHYLTRANSFERASE-LIKE PROTEIN 17, MITOCHONDRIAL"/>
    <property type="match status" value="1"/>
</dbReference>
<accession>A0A6V8LZF5</accession>
<feature type="compositionally biased region" description="Basic and acidic residues" evidence="5">
    <location>
        <begin position="384"/>
        <end position="407"/>
    </location>
</feature>
<dbReference type="GO" id="GO:0015935">
    <property type="term" value="C:small ribosomal subunit"/>
    <property type="evidence" value="ECO:0007669"/>
    <property type="project" value="TreeGrafter"/>
</dbReference>
<keyword evidence="3" id="KW-0408">Iron</keyword>
<evidence type="ECO:0000256" key="5">
    <source>
        <dbReference type="SAM" id="MobiDB-lite"/>
    </source>
</evidence>
<dbReference type="Gene3D" id="3.40.50.150">
    <property type="entry name" value="Vaccinia Virus protein VP39"/>
    <property type="match status" value="1"/>
</dbReference>
<dbReference type="PANTHER" id="PTHR13184">
    <property type="entry name" value="37S RIBOSOMAL PROTEIN S22"/>
    <property type="match status" value="1"/>
</dbReference>
<evidence type="ECO:0000313" key="6">
    <source>
        <dbReference type="EMBL" id="GFK95027.1"/>
    </source>
</evidence>
<dbReference type="GO" id="GO:0003735">
    <property type="term" value="F:structural constituent of ribosome"/>
    <property type="evidence" value="ECO:0007669"/>
    <property type="project" value="TreeGrafter"/>
</dbReference>
<keyword evidence="7" id="KW-1185">Reference proteome</keyword>
<feature type="region of interest" description="Disordered" evidence="5">
    <location>
        <begin position="382"/>
        <end position="519"/>
    </location>
</feature>
<evidence type="ECO:0000256" key="2">
    <source>
        <dbReference type="ARBA" id="ARBA00022946"/>
    </source>
</evidence>
<dbReference type="RefSeq" id="WP_173085660.1">
    <property type="nucleotide sequence ID" value="NZ_BLTE01000013.1"/>
</dbReference>
<dbReference type="Proteomes" id="UP000494245">
    <property type="component" value="Unassembled WGS sequence"/>
</dbReference>
<keyword evidence="2" id="KW-0809">Transit peptide</keyword>
<evidence type="ECO:0000313" key="7">
    <source>
        <dbReference type="Proteomes" id="UP000494245"/>
    </source>
</evidence>
<reference evidence="6 7" key="2">
    <citation type="submission" date="2020-05" db="EMBL/GenBank/DDBJ databases">
        <title>Draft genome sequence of Desulfovibrio sp. strainFSS-1.</title>
        <authorList>
            <person name="Shimoshige H."/>
            <person name="Kobayashi H."/>
            <person name="Maekawa T."/>
        </authorList>
    </citation>
    <scope>NUCLEOTIDE SEQUENCE [LARGE SCALE GENOMIC DNA]</scope>
    <source>
        <strain evidence="6 7">SIID29052-01</strain>
    </source>
</reference>
<dbReference type="Pfam" id="PF09243">
    <property type="entry name" value="Rsm22"/>
    <property type="match status" value="1"/>
</dbReference>
<feature type="compositionally biased region" description="Gly residues" evidence="5">
    <location>
        <begin position="421"/>
        <end position="433"/>
    </location>
</feature>
<dbReference type="GO" id="GO:0046872">
    <property type="term" value="F:metal ion binding"/>
    <property type="evidence" value="ECO:0007669"/>
    <property type="project" value="UniProtKB-KW"/>
</dbReference>
<gene>
    <name evidence="6" type="ORF">NNJEOMEG_02875</name>
</gene>
<feature type="compositionally biased region" description="Gly residues" evidence="5">
    <location>
        <begin position="489"/>
        <end position="498"/>
    </location>
</feature>
<dbReference type="SUPFAM" id="SSF53335">
    <property type="entry name" value="S-adenosyl-L-methionine-dependent methyltransferases"/>
    <property type="match status" value="1"/>
</dbReference>
<name>A0A6V8LZF5_9BACT</name>
<keyword evidence="1" id="KW-0479">Metal-binding</keyword>
<reference evidence="6 7" key="1">
    <citation type="submission" date="2020-04" db="EMBL/GenBank/DDBJ databases">
        <authorList>
            <consortium name="Desulfovibrio sp. FSS-1 genome sequencing consortium"/>
            <person name="Shimoshige H."/>
            <person name="Kobayashi H."/>
            <person name="Maekawa T."/>
        </authorList>
    </citation>
    <scope>NUCLEOTIDE SEQUENCE [LARGE SCALE GENOMIC DNA]</scope>
    <source>
        <strain evidence="6 7">SIID29052-01</strain>
    </source>
</reference>
<feature type="compositionally biased region" description="Gly residues" evidence="5">
    <location>
        <begin position="446"/>
        <end position="456"/>
    </location>
</feature>
<dbReference type="InterPro" id="IPR029063">
    <property type="entry name" value="SAM-dependent_MTases_sf"/>
</dbReference>
<dbReference type="GO" id="GO:0051536">
    <property type="term" value="F:iron-sulfur cluster binding"/>
    <property type="evidence" value="ECO:0007669"/>
    <property type="project" value="UniProtKB-KW"/>
</dbReference>